<name>A0ABR0EBS9_ZASCE</name>
<dbReference type="EMBL" id="JAXOVC010000007">
    <property type="protein sequence ID" value="KAK4498663.1"/>
    <property type="molecule type" value="Genomic_DNA"/>
</dbReference>
<protein>
    <recommendedName>
        <fullName evidence="3">RmlC-like cupin</fullName>
    </recommendedName>
</protein>
<comment type="caution">
    <text evidence="1">The sequence shown here is derived from an EMBL/GenBank/DDBJ whole genome shotgun (WGS) entry which is preliminary data.</text>
</comment>
<dbReference type="SUPFAM" id="SSF51182">
    <property type="entry name" value="RmlC-like cupins"/>
    <property type="match status" value="1"/>
</dbReference>
<dbReference type="Proteomes" id="UP001305779">
    <property type="component" value="Unassembled WGS sequence"/>
</dbReference>
<accession>A0ABR0EBS9</accession>
<dbReference type="InterPro" id="IPR011051">
    <property type="entry name" value="RmlC_Cupin_sf"/>
</dbReference>
<organism evidence="1 2">
    <name type="scientific">Zasmidium cellare</name>
    <name type="common">Wine cellar mold</name>
    <name type="synonym">Racodium cellare</name>
    <dbReference type="NCBI Taxonomy" id="395010"/>
    <lineage>
        <taxon>Eukaryota</taxon>
        <taxon>Fungi</taxon>
        <taxon>Dikarya</taxon>
        <taxon>Ascomycota</taxon>
        <taxon>Pezizomycotina</taxon>
        <taxon>Dothideomycetes</taxon>
        <taxon>Dothideomycetidae</taxon>
        <taxon>Mycosphaerellales</taxon>
        <taxon>Mycosphaerellaceae</taxon>
        <taxon>Zasmidium</taxon>
    </lineage>
</organism>
<dbReference type="PANTHER" id="PTHR36440:SF1">
    <property type="entry name" value="PUTATIVE (AFU_ORTHOLOGUE AFUA_8G07350)-RELATED"/>
    <property type="match status" value="1"/>
</dbReference>
<proteinExistence type="predicted"/>
<evidence type="ECO:0000313" key="2">
    <source>
        <dbReference type="Proteomes" id="UP001305779"/>
    </source>
</evidence>
<reference evidence="1 2" key="1">
    <citation type="journal article" date="2023" name="G3 (Bethesda)">
        <title>A chromosome-level genome assembly of Zasmidium syzygii isolated from banana leaves.</title>
        <authorList>
            <person name="van Westerhoven A.C."/>
            <person name="Mehrabi R."/>
            <person name="Talebi R."/>
            <person name="Steentjes M.B.F."/>
            <person name="Corcolon B."/>
            <person name="Chong P.A."/>
            <person name="Kema G.H.J."/>
            <person name="Seidl M.F."/>
        </authorList>
    </citation>
    <scope>NUCLEOTIDE SEQUENCE [LARGE SCALE GENOMIC DNA]</scope>
    <source>
        <strain evidence="1 2">P124</strain>
    </source>
</reference>
<gene>
    <name evidence="1" type="ORF">PRZ48_009173</name>
</gene>
<sequence>MALFSASPYWTNASTAPAFWEATAKVATLATGYQTSGAFSLFHRTCDTGCAQVSHYMAYDAGIYILAGNATANVDGLGDQIPLSAGDYVVIPPYTTVSYVAANDTTVLEFYRPGGVEGLVSGLWQPAFPGQSAPVKQAPAPATYASFLDSQYGAVFFPPKSTASSASPADQAAIAAVMESPSPSLTNATAAPAFWVQPRVPELWTVLAGSRQTGSTYTLTQKVYGKGAALKPSRYTKTDFSYYVLKGNASLLIDNQVVALSEDQFAFVPKGTMFALTTSEDFTALVFDVPGGMVERSLSLFDAVPAKERRLPSTEEVSAANLTSPRASLEVKMSMGVVSLDLAAASEFK</sequence>
<dbReference type="PANTHER" id="PTHR36440">
    <property type="entry name" value="PUTATIVE (AFU_ORTHOLOGUE AFUA_8G07350)-RELATED"/>
    <property type="match status" value="1"/>
</dbReference>
<dbReference type="InterPro" id="IPR053146">
    <property type="entry name" value="QDO-like"/>
</dbReference>
<dbReference type="InterPro" id="IPR014710">
    <property type="entry name" value="RmlC-like_jellyroll"/>
</dbReference>
<keyword evidence="2" id="KW-1185">Reference proteome</keyword>
<dbReference type="Gene3D" id="2.60.120.10">
    <property type="entry name" value="Jelly Rolls"/>
    <property type="match status" value="2"/>
</dbReference>
<evidence type="ECO:0008006" key="3">
    <source>
        <dbReference type="Google" id="ProtNLM"/>
    </source>
</evidence>
<evidence type="ECO:0000313" key="1">
    <source>
        <dbReference type="EMBL" id="KAK4498663.1"/>
    </source>
</evidence>